<dbReference type="RefSeq" id="XP_059602439.1">
    <property type="nucleotide sequence ID" value="XM_059744459.1"/>
</dbReference>
<accession>A0AAJ8BRD6</accession>
<proteinExistence type="predicted"/>
<feature type="compositionally biased region" description="Basic and acidic residues" evidence="1">
    <location>
        <begin position="62"/>
        <end position="72"/>
    </location>
</feature>
<protein>
    <submittedName>
        <fullName evidence="2">Uncharacterized protein</fullName>
    </submittedName>
</protein>
<name>A0AAJ8BRD6_ASPNG</name>
<dbReference type="KEGG" id="ang:An15g01060"/>
<reference evidence="2" key="1">
    <citation type="submission" date="2025-02" db="EMBL/GenBank/DDBJ databases">
        <authorList>
            <consortium name="NCBI Genome Project"/>
        </authorList>
    </citation>
    <scope>NUCLEOTIDE SEQUENCE</scope>
</reference>
<evidence type="ECO:0000313" key="2">
    <source>
        <dbReference type="RefSeq" id="XP_059602439.1"/>
    </source>
</evidence>
<feature type="region of interest" description="Disordered" evidence="1">
    <location>
        <begin position="62"/>
        <end position="108"/>
    </location>
</feature>
<reference evidence="2" key="2">
    <citation type="submission" date="2025-08" db="UniProtKB">
        <authorList>
            <consortium name="RefSeq"/>
        </authorList>
    </citation>
    <scope>IDENTIFICATION</scope>
</reference>
<sequence>MNGKGVMSRSCRRNFRKNCGGIRRHITATMNKARDVITTSVRAMQFSLRINVWAAMGMSRQEEPASHVESLKGGKLFKMGRSTENSQEIQEKKKEKKGRRLKEKEKEF</sequence>
<dbReference type="VEuPathDB" id="FungiDB:An15g01060"/>
<evidence type="ECO:0000256" key="1">
    <source>
        <dbReference type="SAM" id="MobiDB-lite"/>
    </source>
</evidence>
<gene>
    <name evidence="2" type="ORF">An15g01060</name>
</gene>
<dbReference type="GeneID" id="84593091"/>
<organism evidence="2">
    <name type="scientific">Aspergillus niger</name>
    <dbReference type="NCBI Taxonomy" id="5061"/>
    <lineage>
        <taxon>Eukaryota</taxon>
        <taxon>Fungi</taxon>
        <taxon>Dikarya</taxon>
        <taxon>Ascomycota</taxon>
        <taxon>Pezizomycotina</taxon>
        <taxon>Eurotiomycetes</taxon>
        <taxon>Eurotiomycetidae</taxon>
        <taxon>Eurotiales</taxon>
        <taxon>Aspergillaceae</taxon>
        <taxon>Aspergillus</taxon>
        <taxon>Aspergillus subgen. Circumdati</taxon>
    </lineage>
</organism>
<dbReference type="AlphaFoldDB" id="A0AAJ8BRD6"/>